<dbReference type="Gene3D" id="1.10.510.10">
    <property type="entry name" value="Transferase(Phosphotransferase) domain 1"/>
    <property type="match status" value="1"/>
</dbReference>
<dbReference type="GO" id="GO:0044773">
    <property type="term" value="P:mitotic DNA damage checkpoint signaling"/>
    <property type="evidence" value="ECO:0007669"/>
    <property type="project" value="TreeGrafter"/>
</dbReference>
<dbReference type="GO" id="GO:0005634">
    <property type="term" value="C:nucleus"/>
    <property type="evidence" value="ECO:0007669"/>
    <property type="project" value="TreeGrafter"/>
</dbReference>
<dbReference type="InterPro" id="IPR011009">
    <property type="entry name" value="Kinase-like_dom_sf"/>
</dbReference>
<keyword evidence="6" id="KW-0067">ATP-binding</keyword>
<organism evidence="9 10">
    <name type="scientific">Zancudomyces culisetae</name>
    <name type="common">Gut fungus</name>
    <name type="synonym">Smittium culisetae</name>
    <dbReference type="NCBI Taxonomy" id="1213189"/>
    <lineage>
        <taxon>Eukaryota</taxon>
        <taxon>Fungi</taxon>
        <taxon>Fungi incertae sedis</taxon>
        <taxon>Zoopagomycota</taxon>
        <taxon>Kickxellomycotina</taxon>
        <taxon>Harpellomycetes</taxon>
        <taxon>Harpellales</taxon>
        <taxon>Legeriomycetaceae</taxon>
        <taxon>Zancudomyces</taxon>
    </lineage>
</organism>
<evidence type="ECO:0000313" key="9">
    <source>
        <dbReference type="EMBL" id="OMH81747.1"/>
    </source>
</evidence>
<evidence type="ECO:0000256" key="1">
    <source>
        <dbReference type="ARBA" id="ARBA00012513"/>
    </source>
</evidence>
<dbReference type="InterPro" id="IPR008271">
    <property type="entry name" value="Ser/Thr_kinase_AS"/>
</dbReference>
<dbReference type="SUPFAM" id="SSF56112">
    <property type="entry name" value="Protein kinase-like (PK-like)"/>
    <property type="match status" value="1"/>
</dbReference>
<keyword evidence="5 9" id="KW-0418">Kinase</keyword>
<evidence type="ECO:0000256" key="7">
    <source>
        <dbReference type="SAM" id="MobiDB-lite"/>
    </source>
</evidence>
<dbReference type="OrthoDB" id="10020333at2759"/>
<dbReference type="InterPro" id="IPR000719">
    <property type="entry name" value="Prot_kinase_dom"/>
</dbReference>
<evidence type="ECO:0000256" key="6">
    <source>
        <dbReference type="ARBA" id="ARBA00022840"/>
    </source>
</evidence>
<dbReference type="Gene3D" id="3.30.200.20">
    <property type="entry name" value="Phosphorylase Kinase, domain 1"/>
    <property type="match status" value="1"/>
</dbReference>
<sequence>MTSADTQDAERLGTGGFLTGMDRCLEKTWKVNDSCADEEDRTRFYSKRTEVIKIANLNEQHPKWQYKDLNEKHSLKKGISTFGMSPPNTYFEGQIYRRSLYEGEDEKGYGKEKDNAVGQNIISGGGYDSIKNNDKGGDYAQDVDNQGNTCDEDALDNECEEDEEDEVDEEDEEEDDGEEVGEDDGNNNNEGDGDDDDNEDEDEDNEDGDEEEEEEEEEEEGEEEEEEEDGDTSDEENETTAVGKKRKLEMSYPNRTKRNKLNFTGRSTLGIQEFEELENTGCDDLLEDEWVQRQLDKANTEIGDDEKQEINELISFFPEIKENYYLLGKIGEGTFSTVYKAIDLNHYAYNNEQWKPILYSKSTGLKQREARIVAIKKIYVTSSPKRIANEISILKDLSNCDKVVPIITALRKQDQVVIVLPYIKNDDFRSYYLDMNLEDIKYYFKSLFCALAYTHEHGIIHRDVKPSNFLYSVKKRHGVLVDFGLAEREHDQTATRAAYNRPPPNLNPATAARIYRSFDENGNPGIPRKDGRTSIRANRAGTRGFRAPEVLFKVTNQTVAIDIWSAGVILLCLLTKRFPFFQSTDDTEALLEISVLFGKIQMERLASELNRTFLTNVPTVKDKGIRFEALVKAYSQDAWTELDTTSIFDLLKKCLTLNPTRRISAADALLHPFLAS</sequence>
<evidence type="ECO:0000256" key="3">
    <source>
        <dbReference type="ARBA" id="ARBA00022679"/>
    </source>
</evidence>
<feature type="domain" description="Protein kinase" evidence="8">
    <location>
        <begin position="324"/>
        <end position="674"/>
    </location>
</feature>
<dbReference type="PANTHER" id="PTHR44167">
    <property type="entry name" value="OVARIAN-SPECIFIC SERINE/THREONINE-PROTEIN KINASE LOK-RELATED"/>
    <property type="match status" value="1"/>
</dbReference>
<dbReference type="SMART" id="SM00220">
    <property type="entry name" value="S_TKc"/>
    <property type="match status" value="1"/>
</dbReference>
<evidence type="ECO:0000256" key="4">
    <source>
        <dbReference type="ARBA" id="ARBA00022741"/>
    </source>
</evidence>
<dbReference type="PROSITE" id="PS00108">
    <property type="entry name" value="PROTEIN_KINASE_ST"/>
    <property type="match status" value="1"/>
</dbReference>
<evidence type="ECO:0000259" key="8">
    <source>
        <dbReference type="PROSITE" id="PS50011"/>
    </source>
</evidence>
<dbReference type="EC" id="2.7.11.1" evidence="1"/>
<keyword evidence="3" id="KW-0808">Transferase</keyword>
<feature type="region of interest" description="Disordered" evidence="7">
    <location>
        <begin position="126"/>
        <end position="249"/>
    </location>
</feature>
<comment type="caution">
    <text evidence="9">The sequence shown here is derived from an EMBL/GenBank/DDBJ whole genome shotgun (WGS) entry which is preliminary data.</text>
</comment>
<name>A0A1R1PLC7_ZANCU</name>
<gene>
    <name evidence="9" type="ORF">AX774_g4801</name>
</gene>
<dbReference type="Proteomes" id="UP000188320">
    <property type="component" value="Unassembled WGS sequence"/>
</dbReference>
<feature type="compositionally biased region" description="Acidic residues" evidence="7">
    <location>
        <begin position="150"/>
        <end position="238"/>
    </location>
</feature>
<accession>A0A1R1PLC7</accession>
<proteinExistence type="predicted"/>
<keyword evidence="10" id="KW-1185">Reference proteome</keyword>
<dbReference type="PROSITE" id="PS50011">
    <property type="entry name" value="PROTEIN_KINASE_DOM"/>
    <property type="match status" value="1"/>
</dbReference>
<keyword evidence="4" id="KW-0547">Nucleotide-binding</keyword>
<dbReference type="AlphaFoldDB" id="A0A1R1PLC7"/>
<evidence type="ECO:0000256" key="5">
    <source>
        <dbReference type="ARBA" id="ARBA00022777"/>
    </source>
</evidence>
<dbReference type="GO" id="GO:0004674">
    <property type="term" value="F:protein serine/threonine kinase activity"/>
    <property type="evidence" value="ECO:0007669"/>
    <property type="project" value="UniProtKB-KW"/>
</dbReference>
<dbReference type="GO" id="GO:0005524">
    <property type="term" value="F:ATP binding"/>
    <property type="evidence" value="ECO:0007669"/>
    <property type="project" value="UniProtKB-KW"/>
</dbReference>
<evidence type="ECO:0000256" key="2">
    <source>
        <dbReference type="ARBA" id="ARBA00022527"/>
    </source>
</evidence>
<dbReference type="PANTHER" id="PTHR44167:SF23">
    <property type="entry name" value="CDC7 KINASE, ISOFORM A-RELATED"/>
    <property type="match status" value="1"/>
</dbReference>
<protein>
    <recommendedName>
        <fullName evidence="1">non-specific serine/threonine protein kinase</fullName>
        <ecNumber evidence="1">2.7.11.1</ecNumber>
    </recommendedName>
</protein>
<reference evidence="10" key="1">
    <citation type="submission" date="2017-01" db="EMBL/GenBank/DDBJ databases">
        <authorList>
            <person name="Wang Y."/>
            <person name="White M."/>
            <person name="Kvist S."/>
            <person name="Moncalvo J.-M."/>
        </authorList>
    </citation>
    <scope>NUCLEOTIDE SEQUENCE [LARGE SCALE GENOMIC DNA]</scope>
    <source>
        <strain evidence="10">COL-18-3</strain>
    </source>
</reference>
<evidence type="ECO:0000313" key="10">
    <source>
        <dbReference type="Proteomes" id="UP000188320"/>
    </source>
</evidence>
<dbReference type="Pfam" id="PF00069">
    <property type="entry name" value="Pkinase"/>
    <property type="match status" value="2"/>
</dbReference>
<keyword evidence="2" id="KW-0723">Serine/threonine-protein kinase</keyword>
<dbReference type="EMBL" id="LSSK01000834">
    <property type="protein sequence ID" value="OMH81747.1"/>
    <property type="molecule type" value="Genomic_DNA"/>
</dbReference>
<dbReference type="CDD" id="cd14019">
    <property type="entry name" value="STKc_Cdc7"/>
    <property type="match status" value="1"/>
</dbReference>